<accession>A0A4W5PW58</accession>
<protein>
    <submittedName>
        <fullName evidence="1">Cyclin E1</fullName>
    </submittedName>
</protein>
<keyword evidence="2" id="KW-1185">Reference proteome</keyword>
<proteinExistence type="predicted"/>
<reference evidence="1" key="3">
    <citation type="submission" date="2025-09" db="UniProtKB">
        <authorList>
            <consortium name="Ensembl"/>
        </authorList>
    </citation>
    <scope>IDENTIFICATION</scope>
</reference>
<dbReference type="Ensembl" id="ENSHHUT00000071411.1">
    <property type="protein sequence ID" value="ENSHHUP00000069096.1"/>
    <property type="gene ID" value="ENSHHUG00000040711.1"/>
</dbReference>
<name>A0A4W5PW58_9TELE</name>
<dbReference type="AlphaFoldDB" id="A0A4W5PW58"/>
<reference evidence="1" key="2">
    <citation type="submission" date="2025-08" db="UniProtKB">
        <authorList>
            <consortium name="Ensembl"/>
        </authorList>
    </citation>
    <scope>IDENTIFICATION</scope>
</reference>
<dbReference type="GeneTree" id="ENSGT00940000156256"/>
<sequence length="155" mass="17777">MEEYTWAIMPRKGKNVESSSIDHEMPKDTTVRSRKRKADVAIYLQDPDEVAEMMKKKQCGTQVCWNPESVFTSPCRRIPTPDNEVDQPVSLNTAGFSAQYTFKNIFVTPTRSSPLPVMGKLLKMGPRYCKTGRNPWHYTNMCSHAFSTCVQVFWC</sequence>
<reference evidence="2" key="1">
    <citation type="submission" date="2018-06" db="EMBL/GenBank/DDBJ databases">
        <title>Genome assembly of Danube salmon.</title>
        <authorList>
            <person name="Macqueen D.J."/>
            <person name="Gundappa M.K."/>
        </authorList>
    </citation>
    <scope>NUCLEOTIDE SEQUENCE [LARGE SCALE GENOMIC DNA]</scope>
</reference>
<dbReference type="Proteomes" id="UP000314982">
    <property type="component" value="Unassembled WGS sequence"/>
</dbReference>
<evidence type="ECO:0000313" key="2">
    <source>
        <dbReference type="Proteomes" id="UP000314982"/>
    </source>
</evidence>
<evidence type="ECO:0000313" key="1">
    <source>
        <dbReference type="Ensembl" id="ENSHHUP00000069096.1"/>
    </source>
</evidence>
<organism evidence="1 2">
    <name type="scientific">Hucho hucho</name>
    <name type="common">huchen</name>
    <dbReference type="NCBI Taxonomy" id="62062"/>
    <lineage>
        <taxon>Eukaryota</taxon>
        <taxon>Metazoa</taxon>
        <taxon>Chordata</taxon>
        <taxon>Craniata</taxon>
        <taxon>Vertebrata</taxon>
        <taxon>Euteleostomi</taxon>
        <taxon>Actinopterygii</taxon>
        <taxon>Neopterygii</taxon>
        <taxon>Teleostei</taxon>
        <taxon>Protacanthopterygii</taxon>
        <taxon>Salmoniformes</taxon>
        <taxon>Salmonidae</taxon>
        <taxon>Salmoninae</taxon>
        <taxon>Hucho</taxon>
    </lineage>
</organism>